<keyword evidence="3" id="KW-0602">Photosynthesis</keyword>
<protein>
    <recommendedName>
        <fullName evidence="3">Chlorophyll a-b binding protein, chloroplastic</fullName>
    </recommendedName>
</protein>
<feature type="binding site" description="axial binding residue" evidence="2">
    <location>
        <position position="5"/>
    </location>
    <ligand>
        <name>chlorophyll b</name>
        <dbReference type="ChEBI" id="CHEBI:61721"/>
        <label>1</label>
    </ligand>
    <ligandPart>
        <name>Mg</name>
        <dbReference type="ChEBI" id="CHEBI:25107"/>
    </ligandPart>
</feature>
<comment type="subcellular location">
    <subcellularLocation>
        <location evidence="3">Plastid</location>
        <location evidence="3">Chloroplast thylakoid membrane</location>
    </subcellularLocation>
</comment>
<feature type="binding site" evidence="2">
    <location>
        <position position="51"/>
    </location>
    <ligand>
        <name>chlorophyll a</name>
        <dbReference type="ChEBI" id="CHEBI:58416"/>
        <label>1</label>
    </ligand>
</feature>
<dbReference type="GO" id="GO:0009522">
    <property type="term" value="C:photosystem I"/>
    <property type="evidence" value="ECO:0007669"/>
    <property type="project" value="UniProtKB-KW"/>
</dbReference>
<organism evidence="4 5">
    <name type="scientific">Fraxinus pennsylvanica</name>
    <dbReference type="NCBI Taxonomy" id="56036"/>
    <lineage>
        <taxon>Eukaryota</taxon>
        <taxon>Viridiplantae</taxon>
        <taxon>Streptophyta</taxon>
        <taxon>Embryophyta</taxon>
        <taxon>Tracheophyta</taxon>
        <taxon>Spermatophyta</taxon>
        <taxon>Magnoliopsida</taxon>
        <taxon>eudicotyledons</taxon>
        <taxon>Gunneridae</taxon>
        <taxon>Pentapetalae</taxon>
        <taxon>asterids</taxon>
        <taxon>lamiids</taxon>
        <taxon>Lamiales</taxon>
        <taxon>Oleaceae</taxon>
        <taxon>Oleeae</taxon>
        <taxon>Fraxinus</taxon>
    </lineage>
</organism>
<proteinExistence type="inferred from homology"/>
<keyword evidence="3" id="KW-0157">Chromophore</keyword>
<feature type="binding site" evidence="2">
    <location>
        <position position="63"/>
    </location>
    <ligand>
        <name>chlorophyll a</name>
        <dbReference type="ChEBI" id="CHEBI:58416"/>
        <label>1</label>
    </ligand>
</feature>
<sequence length="111" mass="12696">MGLIEGFKVNILEAIGKDNLYPVANTFILLALLMTLITFADLKVKKIKNGRLTIFFMFEFFIQDIVIEKGPLEKYFGLVTMLGLMPPISCQDHQLSFICYNVVPKRKCMMV</sequence>
<evidence type="ECO:0000256" key="2">
    <source>
        <dbReference type="PIRSR" id="PIRSR601344-1"/>
    </source>
</evidence>
<dbReference type="GO" id="GO:0009765">
    <property type="term" value="P:photosynthesis, light harvesting"/>
    <property type="evidence" value="ECO:0007669"/>
    <property type="project" value="InterPro"/>
</dbReference>
<keyword evidence="1 3" id="KW-0604">Photosystem II</keyword>
<dbReference type="PANTHER" id="PTHR21649">
    <property type="entry name" value="CHLOROPHYLL A/B BINDING PROTEIN"/>
    <property type="match status" value="1"/>
</dbReference>
<dbReference type="Proteomes" id="UP000834106">
    <property type="component" value="Chromosome 13"/>
</dbReference>
<evidence type="ECO:0000313" key="5">
    <source>
        <dbReference type="Proteomes" id="UP000834106"/>
    </source>
</evidence>
<reference evidence="4" key="1">
    <citation type="submission" date="2023-05" db="EMBL/GenBank/DDBJ databases">
        <authorList>
            <person name="Huff M."/>
        </authorList>
    </citation>
    <scope>NUCLEOTIDE SEQUENCE</scope>
</reference>
<keyword evidence="3" id="KW-0812">Transmembrane</keyword>
<keyword evidence="3" id="KW-0150">Chloroplast</keyword>
<keyword evidence="3" id="KW-0472">Membrane</keyword>
<dbReference type="Gene3D" id="1.10.3460.10">
    <property type="entry name" value="Chlorophyll a/b binding protein domain"/>
    <property type="match status" value="1"/>
</dbReference>
<keyword evidence="3" id="KW-1133">Transmembrane helix</keyword>
<keyword evidence="5" id="KW-1185">Reference proteome</keyword>
<comment type="function">
    <text evidence="3">The light-harvesting complex (LHC) functions as a light receptor, it captures and delivers excitation energy to photosystems with which it is closely associated.</text>
</comment>
<keyword evidence="3" id="KW-0603">Photosystem I</keyword>
<keyword evidence="3" id="KW-0793">Thylakoid</keyword>
<name>A0AAD1ZXC8_9LAMI</name>
<feature type="transmembrane region" description="Helical" evidence="3">
    <location>
        <begin position="20"/>
        <end position="42"/>
    </location>
</feature>
<dbReference type="GO" id="GO:0009535">
    <property type="term" value="C:chloroplast thylakoid membrane"/>
    <property type="evidence" value="ECO:0007669"/>
    <property type="project" value="UniProtKB-SubCell"/>
</dbReference>
<dbReference type="GO" id="GO:0016168">
    <property type="term" value="F:chlorophyll binding"/>
    <property type="evidence" value="ECO:0007669"/>
    <property type="project" value="UniProtKB-KW"/>
</dbReference>
<evidence type="ECO:0000256" key="1">
    <source>
        <dbReference type="ARBA" id="ARBA00023276"/>
    </source>
</evidence>
<feature type="binding site" evidence="2">
    <location>
        <position position="49"/>
    </location>
    <ligand>
        <name>chlorophyll a</name>
        <dbReference type="ChEBI" id="CHEBI:58416"/>
        <label>1</label>
    </ligand>
</feature>
<dbReference type="GO" id="GO:0009523">
    <property type="term" value="C:photosystem II"/>
    <property type="evidence" value="ECO:0007669"/>
    <property type="project" value="UniProtKB-KW"/>
</dbReference>
<keyword evidence="2 3" id="KW-0148">Chlorophyll</keyword>
<feature type="binding site" evidence="2">
    <location>
        <position position="45"/>
    </location>
    <ligand>
        <name>chlorophyll a</name>
        <dbReference type="ChEBI" id="CHEBI:58416"/>
        <label>1</label>
    </ligand>
</feature>
<evidence type="ECO:0000256" key="3">
    <source>
        <dbReference type="RuleBase" id="RU363080"/>
    </source>
</evidence>
<evidence type="ECO:0000313" key="4">
    <source>
        <dbReference type="EMBL" id="CAI9775020.1"/>
    </source>
</evidence>
<dbReference type="EMBL" id="OU503048">
    <property type="protein sequence ID" value="CAI9775020.1"/>
    <property type="molecule type" value="Genomic_DNA"/>
</dbReference>
<comment type="similarity">
    <text evidence="3">Belongs to the light-harvesting chlorophyll a/b-binding (LHC) protein family.</text>
</comment>
<dbReference type="InterPro" id="IPR001344">
    <property type="entry name" value="Chloro_AB-bd_pln"/>
</dbReference>
<gene>
    <name evidence="4" type="ORF">FPE_LOCUS22450</name>
</gene>
<dbReference type="AlphaFoldDB" id="A0AAD1ZXC8"/>
<accession>A0AAD1ZXC8</accession>
<keyword evidence="3" id="KW-0934">Plastid</keyword>